<comment type="caution">
    <text evidence="8">The sequence shown here is derived from an EMBL/GenBank/DDBJ whole genome shotgun (WGS) entry which is preliminary data.</text>
</comment>
<name>A0A2I0CTR7_9PSED</name>
<keyword evidence="5 6" id="KW-0472">Membrane</keyword>
<dbReference type="AlphaFoldDB" id="A0A2I0CTR7"/>
<reference evidence="9" key="1">
    <citation type="submission" date="2017-12" db="EMBL/GenBank/DDBJ databases">
        <authorList>
            <person name="Yu X.-Y."/>
        </authorList>
    </citation>
    <scope>NUCLEOTIDE SEQUENCE [LARGE SCALE GENOMIC DNA]</scope>
    <source>
        <strain evidence="9">ZYSR67-Z</strain>
    </source>
</reference>
<feature type="transmembrane region" description="Helical" evidence="6">
    <location>
        <begin position="32"/>
        <end position="51"/>
    </location>
</feature>
<feature type="transmembrane region" description="Helical" evidence="6">
    <location>
        <begin position="124"/>
        <end position="146"/>
    </location>
</feature>
<feature type="domain" description="RDD" evidence="7">
    <location>
        <begin position="26"/>
        <end position="161"/>
    </location>
</feature>
<evidence type="ECO:0000256" key="5">
    <source>
        <dbReference type="ARBA" id="ARBA00023136"/>
    </source>
</evidence>
<dbReference type="Pfam" id="PF06271">
    <property type="entry name" value="RDD"/>
    <property type="match status" value="1"/>
</dbReference>
<dbReference type="PANTHER" id="PTHR36115">
    <property type="entry name" value="PROLINE-RICH ANTIGEN HOMOLOG-RELATED"/>
    <property type="match status" value="1"/>
</dbReference>
<organism evidence="8 9">
    <name type="scientific">Pseudomonas fluvialis</name>
    <dbReference type="NCBI Taxonomy" id="1793966"/>
    <lineage>
        <taxon>Bacteria</taxon>
        <taxon>Pseudomonadati</taxon>
        <taxon>Pseudomonadota</taxon>
        <taxon>Gammaproteobacteria</taxon>
        <taxon>Pseudomonadales</taxon>
        <taxon>Pseudomonadaceae</taxon>
        <taxon>Pseudomonas</taxon>
    </lineage>
</organism>
<proteinExistence type="predicted"/>
<dbReference type="GO" id="GO:0005886">
    <property type="term" value="C:plasma membrane"/>
    <property type="evidence" value="ECO:0007669"/>
    <property type="project" value="UniProtKB-SubCell"/>
</dbReference>
<evidence type="ECO:0000259" key="7">
    <source>
        <dbReference type="Pfam" id="PF06271"/>
    </source>
</evidence>
<evidence type="ECO:0000256" key="3">
    <source>
        <dbReference type="ARBA" id="ARBA00022692"/>
    </source>
</evidence>
<keyword evidence="3 6" id="KW-0812">Transmembrane</keyword>
<keyword evidence="4 6" id="KW-1133">Transmembrane helix</keyword>
<evidence type="ECO:0000313" key="8">
    <source>
        <dbReference type="EMBL" id="PKF72753.1"/>
    </source>
</evidence>
<feature type="transmembrane region" description="Helical" evidence="6">
    <location>
        <begin position="71"/>
        <end position="89"/>
    </location>
</feature>
<protein>
    <submittedName>
        <fullName evidence="8">RDD family protein</fullName>
    </submittedName>
</protein>
<dbReference type="InterPro" id="IPR010432">
    <property type="entry name" value="RDD"/>
</dbReference>
<dbReference type="PANTHER" id="PTHR36115:SF6">
    <property type="entry name" value="PROLINE-RICH ANTIGEN HOMOLOG"/>
    <property type="match status" value="1"/>
</dbReference>
<keyword evidence="2" id="KW-1003">Cell membrane</keyword>
<dbReference type="InterPro" id="IPR051791">
    <property type="entry name" value="Pra-immunoreactive"/>
</dbReference>
<evidence type="ECO:0000256" key="2">
    <source>
        <dbReference type="ARBA" id="ARBA00022475"/>
    </source>
</evidence>
<accession>A0A2I0CTR7</accession>
<sequence length="168" mass="18658">MNDHTNPYQAPQAALHEQASGELLQASRGARLGAVLIDTFLLMLITIPLAYFDGTFEQIAQGLEPSLWQQVQSMLVGMVAFVLINGAWLKRYGQTVGKRICKVRIVDVQGQVPELVGLLTKRYLSVWLVSAIPLLGGLLCIINYLFIFRADRRCLHDHLAGTRVVQAD</sequence>
<evidence type="ECO:0000256" key="1">
    <source>
        <dbReference type="ARBA" id="ARBA00004651"/>
    </source>
</evidence>
<comment type="subcellular location">
    <subcellularLocation>
        <location evidence="1">Cell membrane</location>
        <topology evidence="1">Multi-pass membrane protein</topology>
    </subcellularLocation>
</comment>
<dbReference type="RefSeq" id="WP_101192742.1">
    <property type="nucleotide sequence ID" value="NZ_PIYS01000003.1"/>
</dbReference>
<evidence type="ECO:0000313" key="9">
    <source>
        <dbReference type="Proteomes" id="UP000242861"/>
    </source>
</evidence>
<dbReference type="EMBL" id="PIYS01000003">
    <property type="protein sequence ID" value="PKF72753.1"/>
    <property type="molecule type" value="Genomic_DNA"/>
</dbReference>
<evidence type="ECO:0000256" key="4">
    <source>
        <dbReference type="ARBA" id="ARBA00022989"/>
    </source>
</evidence>
<dbReference type="Proteomes" id="UP000242861">
    <property type="component" value="Unassembled WGS sequence"/>
</dbReference>
<evidence type="ECO:0000256" key="6">
    <source>
        <dbReference type="SAM" id="Phobius"/>
    </source>
</evidence>
<gene>
    <name evidence="8" type="ORF">CW360_03290</name>
</gene>